<gene>
    <name evidence="1" type="ORF">DW921_03695</name>
</gene>
<organism evidence="1 2">
    <name type="scientific">Phocaeicola coprophilus</name>
    <dbReference type="NCBI Taxonomy" id="387090"/>
    <lineage>
        <taxon>Bacteria</taxon>
        <taxon>Pseudomonadati</taxon>
        <taxon>Bacteroidota</taxon>
        <taxon>Bacteroidia</taxon>
        <taxon>Bacteroidales</taxon>
        <taxon>Bacteroidaceae</taxon>
        <taxon>Phocaeicola</taxon>
    </lineage>
</organism>
<dbReference type="Proteomes" id="UP000283855">
    <property type="component" value="Unassembled WGS sequence"/>
</dbReference>
<dbReference type="RefSeq" id="WP_118400046.1">
    <property type="nucleotide sequence ID" value="NZ_CABJGD010000005.1"/>
</dbReference>
<reference evidence="1 2" key="1">
    <citation type="submission" date="2018-08" db="EMBL/GenBank/DDBJ databases">
        <title>A genome reference for cultivated species of the human gut microbiota.</title>
        <authorList>
            <person name="Zou Y."/>
            <person name="Xue W."/>
            <person name="Luo G."/>
        </authorList>
    </citation>
    <scope>NUCLEOTIDE SEQUENCE [LARGE SCALE GENOMIC DNA]</scope>
    <source>
        <strain evidence="1 2">AM42-38</strain>
    </source>
</reference>
<accession>A0A413T332</accession>
<dbReference type="SUPFAM" id="SSF50998">
    <property type="entry name" value="Quinoprotein alcohol dehydrogenase-like"/>
    <property type="match status" value="1"/>
</dbReference>
<dbReference type="InterPro" id="IPR011042">
    <property type="entry name" value="6-blade_b-propeller_TolB-like"/>
</dbReference>
<dbReference type="PROSITE" id="PS51257">
    <property type="entry name" value="PROKAR_LIPOPROTEIN"/>
    <property type="match status" value="1"/>
</dbReference>
<dbReference type="AlphaFoldDB" id="A0A413T332"/>
<sequence>MKKNLQSCFFICISSLFFLSCGNKKEQAQDVSDLTGYPVHIPFEQAVGSERDLKLSEIADSVRFIPLETTDASLMNRIQKGGILKSSRYWFLYSYKDVYQFTDEGKFVRTIGSRGNGPGQYTSAVCIDIDETLGHVYVLSPGKNINVYDMETGSYLYTRKTPSFSSWAFAMLNDSVSACFQYNLSGKEKDRILVAGAEGDTIRAFSRSDLFDTKTDYVSLVHFDDDRYMFRYKDMVCYKEYYNDTLFVVTPDSLKPRYVFDLGRYSMPVEHRPEVIGADRKAFESTSSSYIRTQALETDAWVFMPYCYWQLKSSAIDDMHLLVYDKHKKESFEVRDGAILNDMCGNASIPFYPQNVVGSNILLSLLPAEKIVEMAEENPSILKHPQLMELTEDSNPVLMVVYCKEKV</sequence>
<protein>
    <submittedName>
        <fullName evidence="1">6-bladed beta-propeller</fullName>
    </submittedName>
</protein>
<proteinExistence type="predicted"/>
<evidence type="ECO:0000313" key="2">
    <source>
        <dbReference type="Proteomes" id="UP000283855"/>
    </source>
</evidence>
<name>A0A413T332_9BACT</name>
<dbReference type="InterPro" id="IPR011047">
    <property type="entry name" value="Quinoprotein_ADH-like_sf"/>
</dbReference>
<dbReference type="Gene3D" id="2.120.10.30">
    <property type="entry name" value="TolB, C-terminal domain"/>
    <property type="match status" value="1"/>
</dbReference>
<evidence type="ECO:0000313" key="1">
    <source>
        <dbReference type="EMBL" id="RHA77735.1"/>
    </source>
</evidence>
<dbReference type="EMBL" id="QSFT01000005">
    <property type="protein sequence ID" value="RHA77735.1"/>
    <property type="molecule type" value="Genomic_DNA"/>
</dbReference>
<dbReference type="Pfam" id="PF17170">
    <property type="entry name" value="DUF5128"/>
    <property type="match status" value="1"/>
</dbReference>
<comment type="caution">
    <text evidence="1">The sequence shown here is derived from an EMBL/GenBank/DDBJ whole genome shotgun (WGS) entry which is preliminary data.</text>
</comment>